<keyword evidence="1" id="KW-0732">Signal</keyword>
<evidence type="ECO:0000313" key="2">
    <source>
        <dbReference type="EMBL" id="GGA67680.1"/>
    </source>
</evidence>
<reference evidence="3" key="1">
    <citation type="journal article" date="2019" name="Int. J. Syst. Evol. Microbiol.">
        <title>The Global Catalogue of Microorganisms (GCM) 10K type strain sequencing project: providing services to taxonomists for standard genome sequencing and annotation.</title>
        <authorList>
            <consortium name="The Broad Institute Genomics Platform"/>
            <consortium name="The Broad Institute Genome Sequencing Center for Infectious Disease"/>
            <person name="Wu L."/>
            <person name="Ma J."/>
        </authorList>
    </citation>
    <scope>NUCLEOTIDE SEQUENCE [LARGE SCALE GENOMIC DNA]</scope>
    <source>
        <strain evidence="3">CGMCC 1.12811</strain>
    </source>
</reference>
<comment type="caution">
    <text evidence="2">The sequence shown here is derived from an EMBL/GenBank/DDBJ whole genome shotgun (WGS) entry which is preliminary data.</text>
</comment>
<dbReference type="PROSITE" id="PS51257">
    <property type="entry name" value="PROKAR_LIPOPROTEIN"/>
    <property type="match status" value="1"/>
</dbReference>
<keyword evidence="3" id="KW-1185">Reference proteome</keyword>
<dbReference type="EMBL" id="BMGA01000001">
    <property type="protein sequence ID" value="GGA67680.1"/>
    <property type="molecule type" value="Genomic_DNA"/>
</dbReference>
<feature type="signal peptide" evidence="1">
    <location>
        <begin position="1"/>
        <end position="19"/>
    </location>
</feature>
<protein>
    <recommendedName>
        <fullName evidence="4">Lipoprotein</fullName>
    </recommendedName>
</protein>
<evidence type="ECO:0000256" key="1">
    <source>
        <dbReference type="SAM" id="SignalP"/>
    </source>
</evidence>
<organism evidence="2 3">
    <name type="scientific">Flavobacterium palustre</name>
    <dbReference type="NCBI Taxonomy" id="1476463"/>
    <lineage>
        <taxon>Bacteria</taxon>
        <taxon>Pseudomonadati</taxon>
        <taxon>Bacteroidota</taxon>
        <taxon>Flavobacteriia</taxon>
        <taxon>Flavobacteriales</taxon>
        <taxon>Flavobacteriaceae</taxon>
        <taxon>Flavobacterium</taxon>
    </lineage>
</organism>
<sequence>MIMRVLFFFILALTLQSCATKKYIKTQLLPEGLQSATEETYKVVDNQQQLLQKKEMTFTANGRIKHSKTMDINGNVLQETKKKLWFIVELYPGKETYYCKTRWKPGQRERISCYTRKQYKENESIYHYNTDGTINKIADNFTTFYTRYFYYTNNELSRIVVKDKNNQLIDEILVRCETKDEKGTCLKQTRISVITKNKEEIRFSPNYDRK</sequence>
<gene>
    <name evidence="2" type="ORF">GCM10008015_05510</name>
</gene>
<feature type="chain" id="PRO_5046617652" description="Lipoprotein" evidence="1">
    <location>
        <begin position="20"/>
        <end position="210"/>
    </location>
</feature>
<proteinExistence type="predicted"/>
<dbReference type="Proteomes" id="UP000658793">
    <property type="component" value="Unassembled WGS sequence"/>
</dbReference>
<evidence type="ECO:0008006" key="4">
    <source>
        <dbReference type="Google" id="ProtNLM"/>
    </source>
</evidence>
<accession>A0ABQ1HB30</accession>
<evidence type="ECO:0000313" key="3">
    <source>
        <dbReference type="Proteomes" id="UP000658793"/>
    </source>
</evidence>
<name>A0ABQ1HB30_9FLAO</name>